<dbReference type="Gene3D" id="3.90.400.10">
    <property type="entry name" value="Oligo-1,6-glucosidase, Domain 2"/>
    <property type="match status" value="1"/>
</dbReference>
<dbReference type="SUPFAM" id="SSF51445">
    <property type="entry name" value="(Trans)glycosidases"/>
    <property type="match status" value="1"/>
</dbReference>
<dbReference type="InterPro" id="IPR006047">
    <property type="entry name" value="GH13_cat_dom"/>
</dbReference>
<dbReference type="InterPro" id="IPR017853">
    <property type="entry name" value="GH"/>
</dbReference>
<dbReference type="InterPro" id="IPR045857">
    <property type="entry name" value="O16G_dom_2"/>
</dbReference>
<dbReference type="AlphaFoldDB" id="A0A1U7NND6"/>
<gene>
    <name evidence="4" type="ORF">BO225_04505</name>
</gene>
<dbReference type="SUPFAM" id="SSF51011">
    <property type="entry name" value="Glycosyl hydrolase domain"/>
    <property type="match status" value="1"/>
</dbReference>
<accession>A0A1U7NND6</accession>
<organism evidence="4 5">
    <name type="scientific">Dubosiella newyorkensis</name>
    <dbReference type="NCBI Taxonomy" id="1862672"/>
    <lineage>
        <taxon>Bacteria</taxon>
        <taxon>Bacillati</taxon>
        <taxon>Bacillota</taxon>
        <taxon>Erysipelotrichia</taxon>
        <taxon>Erysipelotrichales</taxon>
        <taxon>Erysipelotrichaceae</taxon>
        <taxon>Dubosiella</taxon>
    </lineage>
</organism>
<dbReference type="GeneID" id="78275211"/>
<dbReference type="GO" id="GO:0005975">
    <property type="term" value="P:carbohydrate metabolic process"/>
    <property type="evidence" value="ECO:0007669"/>
    <property type="project" value="InterPro"/>
</dbReference>
<dbReference type="SMART" id="SM00642">
    <property type="entry name" value="Aamy"/>
    <property type="match status" value="1"/>
</dbReference>
<sequence length="436" mass="50982">MNEPWYNKSVFYQIYPLGATGAPYENDHQEVHRLLQLEEWIPNLKKLGIDCILLNPVFDSTSHGYDTIDYKKVDPRLGDNADLSHYVSLCHKKGMRVILDSVFNHVGREFPPFLDVLKNREASKYLNWFHIDMNQNNSYDDHLSYLDWEGNSNLVKLNLKNPEVKNYLFDVVKFWVDTFDIDGLRLDVAYCLDPDFLKELHTFAKSLKPDFFLLGETLHGDYNQWVNEQMLDSCTNYECYKGLYSSFNTRNFFEILYSFNRQFGNEQWCLYKGKHLFNFVDNHDVERIASILDVKANLPLIYTMLFTMPGIPCLYYGSEWGIEGKKGNMDRDIRPNIESLKWNALTDRIQKLIEIHHDHSALIDGDYSQIALTNTACIYQRKNAEETIWCCINLDENPVDLPVNVDQNMEELLSNEKEKIENTVHLGSQSAKVLLF</sequence>
<dbReference type="GO" id="GO:0016798">
    <property type="term" value="F:hydrolase activity, acting on glycosyl bonds"/>
    <property type="evidence" value="ECO:0007669"/>
    <property type="project" value="UniProtKB-KW"/>
</dbReference>
<evidence type="ECO:0000313" key="5">
    <source>
        <dbReference type="Proteomes" id="UP000186705"/>
    </source>
</evidence>
<dbReference type="Pfam" id="PF00128">
    <property type="entry name" value="Alpha-amylase"/>
    <property type="match status" value="1"/>
</dbReference>
<dbReference type="OrthoDB" id="9805159at2"/>
<evidence type="ECO:0000313" key="4">
    <source>
        <dbReference type="EMBL" id="OLU46837.1"/>
    </source>
</evidence>
<dbReference type="EMBL" id="MPKA01000058">
    <property type="protein sequence ID" value="OLU46837.1"/>
    <property type="molecule type" value="Genomic_DNA"/>
</dbReference>
<keyword evidence="5" id="KW-1185">Reference proteome</keyword>
<evidence type="ECO:0000259" key="3">
    <source>
        <dbReference type="SMART" id="SM00642"/>
    </source>
</evidence>
<dbReference type="Proteomes" id="UP000186705">
    <property type="component" value="Unassembled WGS sequence"/>
</dbReference>
<dbReference type="Gene3D" id="2.60.40.1180">
    <property type="entry name" value="Golgi alpha-mannosidase II"/>
    <property type="match status" value="1"/>
</dbReference>
<protein>
    <submittedName>
        <fullName evidence="4">Cyclomaltodextrinase</fullName>
    </submittedName>
</protein>
<keyword evidence="1" id="KW-0378">Hydrolase</keyword>
<dbReference type="Gene3D" id="3.20.20.80">
    <property type="entry name" value="Glycosidases"/>
    <property type="match status" value="1"/>
</dbReference>
<dbReference type="InterPro" id="IPR013780">
    <property type="entry name" value="Glyco_hydro_b"/>
</dbReference>
<dbReference type="STRING" id="1862672.BO225_04505"/>
<feature type="domain" description="Glycosyl hydrolase family 13 catalytic" evidence="3">
    <location>
        <begin position="13"/>
        <end position="356"/>
    </location>
</feature>
<dbReference type="RefSeq" id="WP_076341094.1">
    <property type="nucleotide sequence ID" value="NZ_CAPDDE010000003.1"/>
</dbReference>
<dbReference type="PANTHER" id="PTHR10357:SF210">
    <property type="entry name" value="MALTODEXTRIN GLUCOSIDASE"/>
    <property type="match status" value="1"/>
</dbReference>
<proteinExistence type="predicted"/>
<keyword evidence="2" id="KW-0326">Glycosidase</keyword>
<evidence type="ECO:0000256" key="1">
    <source>
        <dbReference type="ARBA" id="ARBA00022801"/>
    </source>
</evidence>
<dbReference type="CDD" id="cd11353">
    <property type="entry name" value="AmyAc_euk_bac_CMD_like"/>
    <property type="match status" value="1"/>
</dbReference>
<dbReference type="PANTHER" id="PTHR10357">
    <property type="entry name" value="ALPHA-AMYLASE FAMILY MEMBER"/>
    <property type="match status" value="1"/>
</dbReference>
<comment type="caution">
    <text evidence="4">The sequence shown here is derived from an EMBL/GenBank/DDBJ whole genome shotgun (WGS) entry which is preliminary data.</text>
</comment>
<evidence type="ECO:0000256" key="2">
    <source>
        <dbReference type="ARBA" id="ARBA00023295"/>
    </source>
</evidence>
<name>A0A1U7NND6_9FIRM</name>
<reference evidence="4 5" key="1">
    <citation type="submission" date="2016-11" db="EMBL/GenBank/DDBJ databases">
        <title>Description of two novel members of the family Erysipelotrichaceae: Ileibacterium lipovorans gen. nov., sp. nov. and Dubosiella newyorkensis, gen. nov., sp. nov.</title>
        <authorList>
            <person name="Cox L.M."/>
            <person name="Sohn J."/>
            <person name="Tyrrell K.L."/>
            <person name="Citron D.M."/>
            <person name="Lawson P.A."/>
            <person name="Patel N.B."/>
            <person name="Iizumi T."/>
            <person name="Perez-Perez G.I."/>
            <person name="Goldstein E.J."/>
            <person name="Blaser M.J."/>
        </authorList>
    </citation>
    <scope>NUCLEOTIDE SEQUENCE [LARGE SCALE GENOMIC DNA]</scope>
    <source>
        <strain evidence="4 5">NYU-BL-A4</strain>
    </source>
</reference>